<keyword evidence="1" id="KW-0863">Zinc-finger</keyword>
<sequence length="393" mass="44093">TELSLIVATLPTIPLTLPHPFFPSRLFFLGNSNICIFSCQAPFPFTLSFSLFLFQNPVFTYSDHASTASLLSITINHSLNSFSFLSTPKFKFHYQKKCFNLFTFHSPRCSLLWPFHFYASFHLNSLHSPHANTRQNSNCQGKKIIMFLSSSSHAPRWLQVLLTEKFYNACIIHEEAKKNEKNVYCLDCCISLCPHCLSPHRSHRLLQIRRYVYHDVIRLDDAAKLIDCTSVQSYTTNSAKVVFLNQRPQTRNFRGSGNFCSTCDRSLQDPYHFCSLSCKINYLVRTTGSLSGYLFECNYLPLSESGLDDGLMTPDSVLEPAGSARTSSGSGGYGGADCRTTLACTATTEIVRKKRTGGSGFRPPCRPACSPVSEISAGLMNRRKGNPQRSPLY</sequence>
<evidence type="ECO:0000313" key="4">
    <source>
        <dbReference type="Proteomes" id="UP000000226"/>
    </source>
</evidence>
<dbReference type="InterPro" id="IPR000315">
    <property type="entry name" value="Znf_B-box"/>
</dbReference>
<dbReference type="Proteomes" id="UP000000226">
    <property type="component" value="Chromosome 8"/>
</dbReference>
<dbReference type="PROSITE" id="PS50119">
    <property type="entry name" value="ZF_BBOX"/>
    <property type="match status" value="1"/>
</dbReference>
<protein>
    <recommendedName>
        <fullName evidence="2">B box-type domain-containing protein</fullName>
    </recommendedName>
</protein>
<dbReference type="PANTHER" id="PTHR31065">
    <property type="entry name" value="PLATZ TRANSCRIPTION FACTOR FAMILY PROTEIN"/>
    <property type="match status" value="1"/>
</dbReference>
<dbReference type="OrthoDB" id="1908108at2759"/>
<reference evidence="4" key="1">
    <citation type="journal article" date="2014" name="Nat. Genet.">
        <title>A reference genome for common bean and genome-wide analysis of dual domestications.</title>
        <authorList>
            <person name="Schmutz J."/>
            <person name="McClean P.E."/>
            <person name="Mamidi S."/>
            <person name="Wu G.A."/>
            <person name="Cannon S.B."/>
            <person name="Grimwood J."/>
            <person name="Jenkins J."/>
            <person name="Shu S."/>
            <person name="Song Q."/>
            <person name="Chavarro C."/>
            <person name="Torres-Torres M."/>
            <person name="Geffroy V."/>
            <person name="Moghaddam S.M."/>
            <person name="Gao D."/>
            <person name="Abernathy B."/>
            <person name="Barry K."/>
            <person name="Blair M."/>
            <person name="Brick M.A."/>
            <person name="Chovatia M."/>
            <person name="Gepts P."/>
            <person name="Goodstein D.M."/>
            <person name="Gonzales M."/>
            <person name="Hellsten U."/>
            <person name="Hyten D.L."/>
            <person name="Jia G."/>
            <person name="Kelly J.D."/>
            <person name="Kudrna D."/>
            <person name="Lee R."/>
            <person name="Richard M.M."/>
            <person name="Miklas P.N."/>
            <person name="Osorno J.M."/>
            <person name="Rodrigues J."/>
            <person name="Thareau V."/>
            <person name="Urrea C.A."/>
            <person name="Wang M."/>
            <person name="Yu Y."/>
            <person name="Zhang M."/>
            <person name="Wing R.A."/>
            <person name="Cregan P.B."/>
            <person name="Rokhsar D.S."/>
            <person name="Jackson S.A."/>
        </authorList>
    </citation>
    <scope>NUCLEOTIDE SEQUENCE [LARGE SCALE GENOMIC DNA]</scope>
    <source>
        <strain evidence="4">cv. G19833</strain>
    </source>
</reference>
<keyword evidence="4" id="KW-1185">Reference proteome</keyword>
<organism evidence="3 4">
    <name type="scientific">Phaseolus vulgaris</name>
    <name type="common">Kidney bean</name>
    <name type="synonym">French bean</name>
    <dbReference type="NCBI Taxonomy" id="3885"/>
    <lineage>
        <taxon>Eukaryota</taxon>
        <taxon>Viridiplantae</taxon>
        <taxon>Streptophyta</taxon>
        <taxon>Embryophyta</taxon>
        <taxon>Tracheophyta</taxon>
        <taxon>Spermatophyta</taxon>
        <taxon>Magnoliopsida</taxon>
        <taxon>eudicotyledons</taxon>
        <taxon>Gunneridae</taxon>
        <taxon>Pentapetalae</taxon>
        <taxon>rosids</taxon>
        <taxon>fabids</taxon>
        <taxon>Fabales</taxon>
        <taxon>Fabaceae</taxon>
        <taxon>Papilionoideae</taxon>
        <taxon>50 kb inversion clade</taxon>
        <taxon>NPAAA clade</taxon>
        <taxon>indigoferoid/millettioid clade</taxon>
        <taxon>Phaseoleae</taxon>
        <taxon>Phaseolus</taxon>
    </lineage>
</organism>
<name>V7B5E6_PHAVU</name>
<feature type="domain" description="B box-type" evidence="2">
    <location>
        <begin position="165"/>
        <end position="208"/>
    </location>
</feature>
<dbReference type="InterPro" id="IPR006734">
    <property type="entry name" value="PLATZ"/>
</dbReference>
<accession>V7B5E6</accession>
<proteinExistence type="predicted"/>
<dbReference type="OMA" id="SRYLYDC"/>
<dbReference type="eggNOG" id="ENOG502QRZG">
    <property type="taxonomic scope" value="Eukaryota"/>
</dbReference>
<dbReference type="Gramene" id="ESW12790">
    <property type="protein sequence ID" value="ESW12790"/>
    <property type="gene ID" value="PHAVU_008G142900g"/>
</dbReference>
<evidence type="ECO:0000259" key="2">
    <source>
        <dbReference type="PROSITE" id="PS50119"/>
    </source>
</evidence>
<keyword evidence="1" id="KW-0862">Zinc</keyword>
<evidence type="ECO:0000256" key="1">
    <source>
        <dbReference type="PROSITE-ProRule" id="PRU00024"/>
    </source>
</evidence>
<dbReference type="Pfam" id="PF04640">
    <property type="entry name" value="PLATZ"/>
    <property type="match status" value="1"/>
</dbReference>
<evidence type="ECO:0000313" key="3">
    <source>
        <dbReference type="EMBL" id="ESW12790.1"/>
    </source>
</evidence>
<feature type="non-terminal residue" evidence="3">
    <location>
        <position position="1"/>
    </location>
</feature>
<dbReference type="CDD" id="cd19756">
    <property type="entry name" value="Bbox2"/>
    <property type="match status" value="1"/>
</dbReference>
<dbReference type="EMBL" id="CM002295">
    <property type="protein sequence ID" value="ESW12790.1"/>
    <property type="molecule type" value="Genomic_DNA"/>
</dbReference>
<dbReference type="GO" id="GO:0008270">
    <property type="term" value="F:zinc ion binding"/>
    <property type="evidence" value="ECO:0007669"/>
    <property type="project" value="UniProtKB-KW"/>
</dbReference>
<dbReference type="AlphaFoldDB" id="V7B5E6"/>
<keyword evidence="1" id="KW-0479">Metal-binding</keyword>
<dbReference type="PANTHER" id="PTHR31065:SF1">
    <property type="entry name" value="OS09G0116050 PROTEIN"/>
    <property type="match status" value="1"/>
</dbReference>
<gene>
    <name evidence="3" type="ORF">PHAVU_008G142900g</name>
</gene>